<dbReference type="OrthoDB" id="1901244at2759"/>
<dbReference type="AlphaFoldDB" id="A0A4U6X232"/>
<gene>
    <name evidence="4" type="ORF">CTA1_329</name>
</gene>
<evidence type="ECO:0008006" key="6">
    <source>
        <dbReference type="Google" id="ProtNLM"/>
    </source>
</evidence>
<evidence type="ECO:0000256" key="1">
    <source>
        <dbReference type="ARBA" id="ARBA00009740"/>
    </source>
</evidence>
<reference evidence="4 5" key="1">
    <citation type="journal article" date="2019" name="PLoS ONE">
        <title>Comparative genome analysis indicates high evolutionary potential of pathogenicity genes in Colletotrichum tanaceti.</title>
        <authorList>
            <person name="Lelwala R.V."/>
            <person name="Korhonen P.K."/>
            <person name="Young N.D."/>
            <person name="Scott J.B."/>
            <person name="Ades P.A."/>
            <person name="Gasser R.B."/>
            <person name="Taylor P.W.J."/>
        </authorList>
    </citation>
    <scope>NUCLEOTIDE SEQUENCE [LARGE SCALE GENOMIC DNA]</scope>
    <source>
        <strain evidence="4">BRIP57314</strain>
    </source>
</reference>
<dbReference type="STRING" id="1306861.A0A4U6X232"/>
<dbReference type="Pfam" id="PF06884">
    <property type="entry name" value="DUF1264"/>
    <property type="match status" value="1"/>
</dbReference>
<dbReference type="EMBL" id="PJEX01000545">
    <property type="protein sequence ID" value="TKW49428.1"/>
    <property type="molecule type" value="Genomic_DNA"/>
</dbReference>
<dbReference type="Proteomes" id="UP000310108">
    <property type="component" value="Unassembled WGS sequence"/>
</dbReference>
<evidence type="ECO:0000313" key="4">
    <source>
        <dbReference type="EMBL" id="TKW49428.1"/>
    </source>
</evidence>
<dbReference type="PANTHER" id="PTHR31360:SF0">
    <property type="entry name" value="OIL BODY-ASSOCIATED PROTEIN 1B"/>
    <property type="match status" value="1"/>
</dbReference>
<feature type="chain" id="PRO_5020917728" description="Oil body-associated protein 1A" evidence="3">
    <location>
        <begin position="18"/>
        <end position="309"/>
    </location>
</feature>
<dbReference type="PANTHER" id="PTHR31360">
    <property type="match status" value="1"/>
</dbReference>
<protein>
    <recommendedName>
        <fullName evidence="6">Oil body-associated protein 1A</fullName>
    </recommendedName>
</protein>
<proteinExistence type="inferred from homology"/>
<comment type="caution">
    <text evidence="4">The sequence shown here is derived from an EMBL/GenBank/DDBJ whole genome shotgun (WGS) entry which is preliminary data.</text>
</comment>
<comment type="similarity">
    <text evidence="1">Belongs to the OBAP family.</text>
</comment>
<accession>A0A4U6X232</accession>
<name>A0A4U6X232_9PEZI</name>
<sequence>MKFSAAVAVAFASLALAAPNPEGQTTKVKLSKDYVDAIIAAYPDVHKRDCSFDFSCGCIFCSVGGVPPSRLQPIMANNSEPVAGEPISTKNQVLQAGASAIQDFAPLRNVCAHLNAFHAYASDPTRAVEANHYCGHLNEEVRQCILYDSPGPGARIIGVEYMISAELYETLEPGERRLWHSHVYEVQSGMLVMPQGSASASASASVVPDAVWEAAENREMEQVVRLYGKAVHLWQVDRGDRLPLGEPQLMTSFTRPGQLDFEERVGDRDRRFGTDYKRKKEARKHIETPPVHPDADQAWKGQQQQQQQQ</sequence>
<feature type="compositionally biased region" description="Basic and acidic residues" evidence="2">
    <location>
        <begin position="261"/>
        <end position="278"/>
    </location>
</feature>
<dbReference type="InterPro" id="IPR010686">
    <property type="entry name" value="OBAP-like"/>
</dbReference>
<keyword evidence="5" id="KW-1185">Reference proteome</keyword>
<evidence type="ECO:0000256" key="3">
    <source>
        <dbReference type="SAM" id="SignalP"/>
    </source>
</evidence>
<feature type="region of interest" description="Disordered" evidence="2">
    <location>
        <begin position="260"/>
        <end position="309"/>
    </location>
</feature>
<evidence type="ECO:0000313" key="5">
    <source>
        <dbReference type="Proteomes" id="UP000310108"/>
    </source>
</evidence>
<evidence type="ECO:0000256" key="2">
    <source>
        <dbReference type="SAM" id="MobiDB-lite"/>
    </source>
</evidence>
<organism evidence="4 5">
    <name type="scientific">Colletotrichum tanaceti</name>
    <dbReference type="NCBI Taxonomy" id="1306861"/>
    <lineage>
        <taxon>Eukaryota</taxon>
        <taxon>Fungi</taxon>
        <taxon>Dikarya</taxon>
        <taxon>Ascomycota</taxon>
        <taxon>Pezizomycotina</taxon>
        <taxon>Sordariomycetes</taxon>
        <taxon>Hypocreomycetidae</taxon>
        <taxon>Glomerellales</taxon>
        <taxon>Glomerellaceae</taxon>
        <taxon>Colletotrichum</taxon>
        <taxon>Colletotrichum destructivum species complex</taxon>
    </lineage>
</organism>
<feature type="signal peptide" evidence="3">
    <location>
        <begin position="1"/>
        <end position="17"/>
    </location>
</feature>
<keyword evidence="3" id="KW-0732">Signal</keyword>